<dbReference type="InterPro" id="IPR038209">
    <property type="entry name" value="CKK_dom_sf"/>
</dbReference>
<feature type="region of interest" description="Disordered" evidence="8">
    <location>
        <begin position="1430"/>
        <end position="1531"/>
    </location>
</feature>
<feature type="region of interest" description="Disordered" evidence="8">
    <location>
        <begin position="1276"/>
        <end position="1318"/>
    </location>
</feature>
<feature type="compositionally biased region" description="Polar residues" evidence="8">
    <location>
        <begin position="1466"/>
        <end position="1476"/>
    </location>
</feature>
<feature type="region of interest" description="Disordered" evidence="8">
    <location>
        <begin position="935"/>
        <end position="966"/>
    </location>
</feature>
<evidence type="ECO:0000313" key="11">
    <source>
        <dbReference type="EMBL" id="KAK9510530.1"/>
    </source>
</evidence>
<dbReference type="GO" id="GO:0031175">
    <property type="term" value="P:neuron projection development"/>
    <property type="evidence" value="ECO:0007669"/>
    <property type="project" value="InterPro"/>
</dbReference>
<feature type="compositionally biased region" description="Low complexity" evidence="8">
    <location>
        <begin position="1355"/>
        <end position="1364"/>
    </location>
</feature>
<dbReference type="GO" id="GO:0005516">
    <property type="term" value="F:calmodulin binding"/>
    <property type="evidence" value="ECO:0007669"/>
    <property type="project" value="InterPro"/>
</dbReference>
<dbReference type="InterPro" id="IPR058042">
    <property type="entry name" value="CAMSAP_N"/>
</dbReference>
<comment type="similarity">
    <text evidence="6">Belongs to the CAMSAP1 family.</text>
</comment>
<feature type="region of interest" description="Disordered" evidence="8">
    <location>
        <begin position="978"/>
        <end position="1109"/>
    </location>
</feature>
<evidence type="ECO:0000256" key="6">
    <source>
        <dbReference type="PROSITE-ProRule" id="PRU00841"/>
    </source>
</evidence>
<dbReference type="SUPFAM" id="SSF50346">
    <property type="entry name" value="PRC-barrel domain"/>
    <property type="match status" value="2"/>
</dbReference>
<dbReference type="EMBL" id="JAPXFL010000002">
    <property type="protein sequence ID" value="KAK9510530.1"/>
    <property type="molecule type" value="Genomic_DNA"/>
</dbReference>
<feature type="compositionally biased region" description="Polar residues" evidence="8">
    <location>
        <begin position="524"/>
        <end position="566"/>
    </location>
</feature>
<feature type="compositionally biased region" description="Polar residues" evidence="8">
    <location>
        <begin position="334"/>
        <end position="343"/>
    </location>
</feature>
<dbReference type="InterPro" id="IPR011033">
    <property type="entry name" value="PRC_barrel-like_sf"/>
</dbReference>
<dbReference type="GO" id="GO:0031122">
    <property type="term" value="P:cytoplasmic microtubule organization"/>
    <property type="evidence" value="ECO:0007669"/>
    <property type="project" value="TreeGrafter"/>
</dbReference>
<dbReference type="InterPro" id="IPR022613">
    <property type="entry name" value="CH_CAMSAP_2"/>
</dbReference>
<dbReference type="Pfam" id="PF17095">
    <property type="entry name" value="CAMSAP_CC1"/>
    <property type="match status" value="1"/>
</dbReference>
<dbReference type="GO" id="GO:0051011">
    <property type="term" value="F:microtubule minus-end binding"/>
    <property type="evidence" value="ECO:0007669"/>
    <property type="project" value="TreeGrafter"/>
</dbReference>
<dbReference type="SMART" id="SM01051">
    <property type="entry name" value="CAMSAP_CKK"/>
    <property type="match status" value="2"/>
</dbReference>
<protein>
    <recommendedName>
        <fullName evidence="13">Patronin</fullName>
    </recommendedName>
</protein>
<feature type="compositionally biased region" description="Pro residues" evidence="8">
    <location>
        <begin position="984"/>
        <end position="993"/>
    </location>
</feature>
<dbReference type="InterPro" id="IPR014797">
    <property type="entry name" value="CKK_CAMSAP"/>
</dbReference>
<proteinExistence type="inferred from homology"/>
<accession>A0AAW1DKF4</accession>
<gene>
    <name evidence="11" type="ORF">O3M35_005291</name>
</gene>
<feature type="region of interest" description="Disordered" evidence="8">
    <location>
        <begin position="1351"/>
        <end position="1416"/>
    </location>
</feature>
<evidence type="ECO:0000256" key="7">
    <source>
        <dbReference type="SAM" id="Coils"/>
    </source>
</evidence>
<keyword evidence="5" id="KW-0206">Cytoskeleton</keyword>
<feature type="region of interest" description="Disordered" evidence="8">
    <location>
        <begin position="518"/>
        <end position="566"/>
    </location>
</feature>
<dbReference type="GO" id="GO:0036449">
    <property type="term" value="C:microtubule minus-end"/>
    <property type="evidence" value="ECO:0007669"/>
    <property type="project" value="TreeGrafter"/>
</dbReference>
<dbReference type="PANTHER" id="PTHR21595:SF0">
    <property type="entry name" value="PATRONIN"/>
    <property type="match status" value="1"/>
</dbReference>
<dbReference type="Pfam" id="PF11971">
    <property type="entry name" value="CAMSAP_CH"/>
    <property type="match status" value="1"/>
</dbReference>
<dbReference type="Gene3D" id="1.10.418.10">
    <property type="entry name" value="Calponin-like domain"/>
    <property type="match status" value="1"/>
</dbReference>
<evidence type="ECO:0000256" key="2">
    <source>
        <dbReference type="ARBA" id="ARBA00022490"/>
    </source>
</evidence>
<feature type="compositionally biased region" description="Basic and acidic residues" evidence="8">
    <location>
        <begin position="1279"/>
        <end position="1315"/>
    </location>
</feature>
<name>A0AAW1DKF4_9HEMI</name>
<evidence type="ECO:0000259" key="10">
    <source>
        <dbReference type="PROSITE" id="PS51508"/>
    </source>
</evidence>
<feature type="region of interest" description="Disordered" evidence="8">
    <location>
        <begin position="391"/>
        <end position="421"/>
    </location>
</feature>
<keyword evidence="12" id="KW-1185">Reference proteome</keyword>
<feature type="compositionally biased region" description="Polar residues" evidence="8">
    <location>
        <begin position="1407"/>
        <end position="1416"/>
    </location>
</feature>
<feature type="compositionally biased region" description="Polar residues" evidence="8">
    <location>
        <begin position="789"/>
        <end position="800"/>
    </location>
</feature>
<dbReference type="InterPro" id="IPR032940">
    <property type="entry name" value="CAMSAP"/>
</dbReference>
<comment type="subcellular location">
    <subcellularLocation>
        <location evidence="1">Cytoplasm</location>
        <location evidence="1">Cytoskeleton</location>
    </subcellularLocation>
</comment>
<organism evidence="11 12">
    <name type="scientific">Rhynocoris fuscipes</name>
    <dbReference type="NCBI Taxonomy" id="488301"/>
    <lineage>
        <taxon>Eukaryota</taxon>
        <taxon>Metazoa</taxon>
        <taxon>Ecdysozoa</taxon>
        <taxon>Arthropoda</taxon>
        <taxon>Hexapoda</taxon>
        <taxon>Insecta</taxon>
        <taxon>Pterygota</taxon>
        <taxon>Neoptera</taxon>
        <taxon>Paraneoptera</taxon>
        <taxon>Hemiptera</taxon>
        <taxon>Heteroptera</taxon>
        <taxon>Panheteroptera</taxon>
        <taxon>Cimicomorpha</taxon>
        <taxon>Reduviidae</taxon>
        <taxon>Harpactorinae</taxon>
        <taxon>Harpactorini</taxon>
        <taxon>Rhynocoris</taxon>
    </lineage>
</organism>
<feature type="compositionally biased region" description="Polar residues" evidence="8">
    <location>
        <begin position="835"/>
        <end position="853"/>
    </location>
</feature>
<dbReference type="PROSITE" id="PS50021">
    <property type="entry name" value="CH"/>
    <property type="match status" value="1"/>
</dbReference>
<feature type="region of interest" description="Disordered" evidence="8">
    <location>
        <begin position="697"/>
        <end position="757"/>
    </location>
</feature>
<keyword evidence="2" id="KW-0963">Cytoplasm</keyword>
<evidence type="ECO:0000256" key="4">
    <source>
        <dbReference type="ARBA" id="ARBA00023054"/>
    </source>
</evidence>
<evidence type="ECO:0000256" key="5">
    <source>
        <dbReference type="ARBA" id="ARBA00023212"/>
    </source>
</evidence>
<feature type="region of interest" description="Disordered" evidence="8">
    <location>
        <begin position="436"/>
        <end position="493"/>
    </location>
</feature>
<dbReference type="PROSITE" id="PS51508">
    <property type="entry name" value="CKK"/>
    <property type="match status" value="2"/>
</dbReference>
<feature type="region of interest" description="Disordered" evidence="8">
    <location>
        <begin position="1149"/>
        <end position="1261"/>
    </location>
</feature>
<dbReference type="FunFam" id="3.10.20.360:FF:000002">
    <property type="entry name" value="Patronin, isoform M"/>
    <property type="match status" value="2"/>
</dbReference>
<keyword evidence="4 7" id="KW-0175">Coiled coil</keyword>
<feature type="region of interest" description="Disordered" evidence="8">
    <location>
        <begin position="789"/>
        <end position="895"/>
    </location>
</feature>
<dbReference type="InterPro" id="IPR031372">
    <property type="entry name" value="CAMSAP_CC1"/>
</dbReference>
<feature type="domain" description="CKK" evidence="10">
    <location>
        <begin position="1666"/>
        <end position="1799"/>
    </location>
</feature>
<comment type="caution">
    <text evidence="11">The sequence shown here is derived from an EMBL/GenBank/DDBJ whole genome shotgun (WGS) entry which is preliminary data.</text>
</comment>
<dbReference type="InterPro" id="IPR001715">
    <property type="entry name" value="CH_dom"/>
</dbReference>
<dbReference type="Gene3D" id="3.10.20.360">
    <property type="entry name" value="CKK domain"/>
    <property type="match status" value="2"/>
</dbReference>
<feature type="domain" description="CKK" evidence="10">
    <location>
        <begin position="1538"/>
        <end position="1675"/>
    </location>
</feature>
<feature type="compositionally biased region" description="Basic residues" evidence="8">
    <location>
        <begin position="1161"/>
        <end position="1173"/>
    </location>
</feature>
<feature type="coiled-coil region" evidence="7">
    <location>
        <begin position="654"/>
        <end position="685"/>
    </location>
</feature>
<evidence type="ECO:0000256" key="1">
    <source>
        <dbReference type="ARBA" id="ARBA00004245"/>
    </source>
</evidence>
<dbReference type="Pfam" id="PF08683">
    <property type="entry name" value="CAMSAP_CKK"/>
    <property type="match status" value="2"/>
</dbReference>
<feature type="compositionally biased region" description="Polar residues" evidence="8">
    <location>
        <begin position="470"/>
        <end position="482"/>
    </location>
</feature>
<feature type="compositionally biased region" description="Basic and acidic residues" evidence="8">
    <location>
        <begin position="399"/>
        <end position="415"/>
    </location>
</feature>
<evidence type="ECO:0000313" key="12">
    <source>
        <dbReference type="Proteomes" id="UP001461498"/>
    </source>
</evidence>
<feature type="region of interest" description="Disordered" evidence="8">
    <location>
        <begin position="292"/>
        <end position="312"/>
    </location>
</feature>
<sequence>MELAKQRATIKWLLSKAFNNRVPENLHEPFYRNHEDQELLKPQLVHCLANAELYCMALSNIYSDPNYNNLNHGGVLQALSRKGVYISDPHITETVLIQTTPIKLSAHQSVMQAVMTLYAKEVATPEFVYAAVKRFLPSDMSEKHTTPTDYENALLFWINHATSALRRRIEQEEQTSVKCPEFPNVVSLQDLCDGVSLCGLVSFYCPEELHWSNISISQVPTVSDCVRNLTLVHDFCTKALPANIFHMSPEDVYYMRGSMKHNLVVFLADLFNMLEIHPAPCVTLNSSSTKATTNGSPILSAGHLKKPHVNSQNENCVEGGDDDFVVHRGRSVPTLSSVSGVNDSKQDQERVAGKPSNWEPRKQSYAGRRSRRNSLSDESQLTLENFGGSQENLHLLGRNPDKEPAVLHSGKRESQIARSSVLDNNSDALSSALQDTYAKQQAGDDGDRYTRRSLSRNNSFTESQRRADQTRSSAGVQETLQEPSPPPSPVVNSINASVIDAGSRVINLSRRNSLIESQRRADLTRSSVGMQESLLEPNNDNSTNYSSNINANDNGSHRNTLSRNNSFIESQRRADLTRSSAGLQQMLLDPPSPPPTPQNIDSRTVEKEKKVTTFAALPNNTTTWQQQSKANLTNEPHDNGISDVVDNGIMGSQLMNIRLKLEEKRRRIESEKRRMEAQLNRQRQKVGKAAFLQAVSKAKVVKSPESDPGRETGTSTDQSKENKPPRPFSLQDISEVEQKWLSGDGFTEERKTPDMDNMDIETYQQSIAQMNSSLHEIQADLQRIANQQNQLQSHQLGHSSNQGNNNMVGGGMQPQMLQNLQQQAPQTQPPPQMQSFASLHQQASYSTQHINFNSQPPPNQQQHSMQQQSTQPMQMQQLQSQQQSHYQIQPQQQQQHDYYNGRMASFNTSHNQQQMQQMHSLMSGASNNVQHYNTQQWHSLSQQPQQPPPQPQQTQQPNYNTYNNRYNQGFTLHNYDVYHHRPEQPPPPPPHHSQPPQGEFYLHDPPTMQQRRTWGQPYSPSEDSGWSGSGGSGKREPVSLGSSPKQQSHHYLLHNGGGRASPPAGIPTPPPRSAVNHAPLPTPPVDDMEPQSISFIGTGEDDSNLSTGLSKLNITSGSRTYRIPSPTRSYAPLVRNSFSQQHEKPEQGFYISFDDPSSQPKRPKPPLRTKRNSPKKERGLTQTLDGSSLAKASEETHNGQQSGIVGSPITERPVIRSSGLNTQESPAPPPRSNREQSTESRVPHIEEPIVIGNQPDPGTLDEMEKKKERILMMSLQRRQAAEEARTLKEAEAARRRDQEKAREEEKLRKKEEEKRRRAAILEQYKIKKAIEEAEREGKQVDKELLHSLKMGLQNSTGGSSSSAGSSGGPKMRSKTGQGRPRPKTIHIDSGADSHPGTMTPSRDKKGSSSNLSVFTTGSSTMRRDYYRGSQDCLAETRKPASRLYSEIGDESRGTSPGRSLGRRSSYKTSRGSSCDQDSLVYRYGDTDSGLGRATPPRRVPSPSGPGSLPATHHRRLQPGVGRYDVSDNVSDAGSDYTGPRLYRQPATKSNKGIVLNAVEYCVFPGAVNKEAKQRVIEEINRSEAKHFLVLFRDAGCQFRALYAYYPESEEVLKLYGTGPKQVTDRMFDKFFKYNSGGKCFSQVHTKHLTVTIDAFTIHNSLWQDYLSRRKNVTTKTNKGMVLKAIEYSVFPGSINKETKQRVIEEINISEANHFLVLFRDPGCHFRALYAYYHESGKVLKLYGTGAKQVTDKMIDKFYKYNSGGKYFSQVNTKQLTMAIEAFTIHNRLWQGKRVKLPNRRGSI</sequence>
<dbReference type="GO" id="GO:0007026">
    <property type="term" value="P:negative regulation of microtubule depolymerization"/>
    <property type="evidence" value="ECO:0007669"/>
    <property type="project" value="TreeGrafter"/>
</dbReference>
<dbReference type="Proteomes" id="UP001461498">
    <property type="component" value="Unassembled WGS sequence"/>
</dbReference>
<feature type="compositionally biased region" description="Low complexity" evidence="8">
    <location>
        <begin position="801"/>
        <end position="826"/>
    </location>
</feature>
<evidence type="ECO:0008006" key="13">
    <source>
        <dbReference type="Google" id="ProtNLM"/>
    </source>
</evidence>
<keyword evidence="3 6" id="KW-0493">Microtubule</keyword>
<dbReference type="PANTHER" id="PTHR21595">
    <property type="entry name" value="PATRONIN"/>
    <property type="match status" value="1"/>
</dbReference>
<feature type="region of interest" description="Disordered" evidence="8">
    <location>
        <begin position="334"/>
        <end position="379"/>
    </location>
</feature>
<evidence type="ECO:0000259" key="9">
    <source>
        <dbReference type="PROSITE" id="PS50021"/>
    </source>
</evidence>
<dbReference type="SUPFAM" id="SSF47576">
    <property type="entry name" value="Calponin-homology domain, CH-domain"/>
    <property type="match status" value="1"/>
</dbReference>
<reference evidence="11 12" key="1">
    <citation type="submission" date="2022-12" db="EMBL/GenBank/DDBJ databases">
        <title>Chromosome-level genome assembly of true bugs.</title>
        <authorList>
            <person name="Ma L."/>
            <person name="Li H."/>
        </authorList>
    </citation>
    <scope>NUCLEOTIDE SEQUENCE [LARGE SCALE GENOMIC DNA]</scope>
    <source>
        <strain evidence="11">Lab_2022b</strain>
    </source>
</reference>
<feature type="compositionally biased region" description="Basic and acidic residues" evidence="8">
    <location>
        <begin position="1232"/>
        <end position="1247"/>
    </location>
</feature>
<evidence type="ECO:0000256" key="8">
    <source>
        <dbReference type="SAM" id="MobiDB-lite"/>
    </source>
</evidence>
<dbReference type="Pfam" id="PF25532">
    <property type="entry name" value="CH_CAMSAP2_N"/>
    <property type="match status" value="1"/>
</dbReference>
<feature type="compositionally biased region" description="Polar residues" evidence="8">
    <location>
        <begin position="1007"/>
        <end position="1018"/>
    </location>
</feature>
<feature type="compositionally biased region" description="Low complexity" evidence="8">
    <location>
        <begin position="952"/>
        <end position="966"/>
    </location>
</feature>
<dbReference type="GO" id="GO:0030507">
    <property type="term" value="F:spectrin binding"/>
    <property type="evidence" value="ECO:0007669"/>
    <property type="project" value="InterPro"/>
</dbReference>
<feature type="domain" description="Calponin-homology (CH)" evidence="9">
    <location>
        <begin position="148"/>
        <end position="275"/>
    </location>
</feature>
<evidence type="ECO:0000256" key="3">
    <source>
        <dbReference type="ARBA" id="ARBA00022701"/>
    </source>
</evidence>
<comment type="domain">
    <text evidence="6">The CKK domain binds microtubules.</text>
</comment>
<dbReference type="InterPro" id="IPR036872">
    <property type="entry name" value="CH_dom_sf"/>
</dbReference>
<feature type="compositionally biased region" description="Low complexity" evidence="8">
    <location>
        <begin position="860"/>
        <end position="895"/>
    </location>
</feature>